<evidence type="ECO:0008006" key="3">
    <source>
        <dbReference type="Google" id="ProtNLM"/>
    </source>
</evidence>
<organism evidence="1 2">
    <name type="scientific">Variovorax dokdonensis</name>
    <dbReference type="NCBI Taxonomy" id="344883"/>
    <lineage>
        <taxon>Bacteria</taxon>
        <taxon>Pseudomonadati</taxon>
        <taxon>Pseudomonadota</taxon>
        <taxon>Betaproteobacteria</taxon>
        <taxon>Burkholderiales</taxon>
        <taxon>Comamonadaceae</taxon>
        <taxon>Variovorax</taxon>
    </lineage>
</organism>
<dbReference type="RefSeq" id="WP_286658850.1">
    <property type="nucleotide sequence ID" value="NZ_JASZYV010000001.1"/>
</dbReference>
<reference evidence="1" key="1">
    <citation type="submission" date="2023-06" db="EMBL/GenBank/DDBJ databases">
        <authorList>
            <person name="Jiang Y."/>
            <person name="Liu Q."/>
        </authorList>
    </citation>
    <scope>NUCLEOTIDE SEQUENCE</scope>
    <source>
        <strain evidence="1">CGMCC 1.12089</strain>
    </source>
</reference>
<comment type="caution">
    <text evidence="1">The sequence shown here is derived from an EMBL/GenBank/DDBJ whole genome shotgun (WGS) entry which is preliminary data.</text>
</comment>
<dbReference type="Proteomes" id="UP001174908">
    <property type="component" value="Unassembled WGS sequence"/>
</dbReference>
<protein>
    <recommendedName>
        <fullName evidence="3">DUF4124 domain-containing protein</fullName>
    </recommendedName>
</protein>
<evidence type="ECO:0000313" key="1">
    <source>
        <dbReference type="EMBL" id="MDM0043769.1"/>
    </source>
</evidence>
<gene>
    <name evidence="1" type="ORF">QTH91_04675</name>
</gene>
<proteinExistence type="predicted"/>
<dbReference type="EMBL" id="JASZYV010000001">
    <property type="protein sequence ID" value="MDM0043769.1"/>
    <property type="molecule type" value="Genomic_DNA"/>
</dbReference>
<keyword evidence="2" id="KW-1185">Reference proteome</keyword>
<name>A0ABT7N740_9BURK</name>
<evidence type="ECO:0000313" key="2">
    <source>
        <dbReference type="Proteomes" id="UP001174908"/>
    </source>
</evidence>
<accession>A0ABT7N740</accession>
<sequence>MFFIPLVMLAAAAHAQQVYRCGNQYSSEPCGGGKVVDVSPAVRSPDAAGSAQVFLCVSNSGSRFWSSEHCRERGAQIDRIESVPAGLPWDQQVQIADQQTRQGYAIQRKNMEQRGGATAGTTGRDPARCAHFNQQVDYYDRLARRPQSSVSQGWVAERRKEIRDQQFRSGC</sequence>